<sequence>QTIGGGKGGQTISFPAPGDKPFGDAPFAVGATASSGLPVSFAAAGACTVAGDVVTLTSGGSCTLTAAQGGNANYNPAAGVSHTFNVTYRLTLSATAGGSAGASPVGPNYLAGTVATVTATPAAGHIFTGWTIGGAPTGDRCIGWANPFTITMNANYTVVASFVPLPAFPDVSASNPAHDAISQLAARKVILGYQDGRFGPQDNTLRAQMAALIARAMCWDNESHRNAFPDQGSVDPKLWNNVGTLAHYNVARGYPDGTYKPTANVLYAQTISFITRAMVAKGYWIQQPDNRLLYPNVPAGSGHREDIVTYVHYTGAIPGTNPAANWDNWARPSTRAEFAVALWQALNSYWGVDRVP</sequence>
<protein>
    <recommendedName>
        <fullName evidence="1">SLH domain-containing protein</fullName>
    </recommendedName>
</protein>
<feature type="domain" description="SLH" evidence="1">
    <location>
        <begin position="164"/>
        <end position="227"/>
    </location>
</feature>
<name>A0A6J4VTX3_9BACT</name>
<evidence type="ECO:0000313" key="2">
    <source>
        <dbReference type="EMBL" id="CAA9589338.1"/>
    </source>
</evidence>
<accession>A0A6J4VTX3</accession>
<proteinExistence type="predicted"/>
<dbReference type="InterPro" id="IPR051465">
    <property type="entry name" value="Cell_Envelope_Struct_Comp"/>
</dbReference>
<organism evidence="2">
    <name type="scientific">uncultured Thermomicrobiales bacterium</name>
    <dbReference type="NCBI Taxonomy" id="1645740"/>
    <lineage>
        <taxon>Bacteria</taxon>
        <taxon>Pseudomonadati</taxon>
        <taxon>Thermomicrobiota</taxon>
        <taxon>Thermomicrobia</taxon>
        <taxon>Thermomicrobiales</taxon>
        <taxon>environmental samples</taxon>
    </lineage>
</organism>
<dbReference type="Pfam" id="PF18998">
    <property type="entry name" value="Flg_new_2"/>
    <property type="match status" value="1"/>
</dbReference>
<reference evidence="2" key="1">
    <citation type="submission" date="2020-02" db="EMBL/GenBank/DDBJ databases">
        <authorList>
            <person name="Meier V. D."/>
        </authorList>
    </citation>
    <scope>NUCLEOTIDE SEQUENCE</scope>
    <source>
        <strain evidence="2">AVDCRST_MAG88</strain>
    </source>
</reference>
<dbReference type="PANTHER" id="PTHR43308">
    <property type="entry name" value="OUTER MEMBRANE PROTEIN ALPHA-RELATED"/>
    <property type="match status" value="1"/>
</dbReference>
<dbReference type="Pfam" id="PF00395">
    <property type="entry name" value="SLH"/>
    <property type="match status" value="2"/>
</dbReference>
<dbReference type="EMBL" id="CADCWM010001170">
    <property type="protein sequence ID" value="CAA9589338.1"/>
    <property type="molecule type" value="Genomic_DNA"/>
</dbReference>
<dbReference type="InterPro" id="IPR001119">
    <property type="entry name" value="SLH_dom"/>
</dbReference>
<dbReference type="PROSITE" id="PS51272">
    <property type="entry name" value="SLH"/>
    <property type="match status" value="1"/>
</dbReference>
<feature type="non-terminal residue" evidence="2">
    <location>
        <position position="1"/>
    </location>
</feature>
<dbReference type="InterPro" id="IPR044060">
    <property type="entry name" value="Bacterial_rp_domain"/>
</dbReference>
<dbReference type="AlphaFoldDB" id="A0A6J4VTX3"/>
<gene>
    <name evidence="2" type="ORF">AVDCRST_MAG88-4557</name>
</gene>
<evidence type="ECO:0000259" key="1">
    <source>
        <dbReference type="PROSITE" id="PS51272"/>
    </source>
</evidence>
<dbReference type="PANTHER" id="PTHR43308:SF1">
    <property type="entry name" value="OUTER MEMBRANE PROTEIN ALPHA"/>
    <property type="match status" value="1"/>
</dbReference>